<dbReference type="InterPro" id="IPR018060">
    <property type="entry name" value="HTH_AraC"/>
</dbReference>
<keyword evidence="1" id="KW-0805">Transcription regulation</keyword>
<dbReference type="PRINTS" id="PR00032">
    <property type="entry name" value="HTHARAC"/>
</dbReference>
<evidence type="ECO:0000256" key="3">
    <source>
        <dbReference type="ARBA" id="ARBA00023163"/>
    </source>
</evidence>
<dbReference type="AlphaFoldDB" id="A0A4P6M0N1"/>
<dbReference type="EMBL" id="CP035945">
    <property type="protein sequence ID" value="QBE97130.1"/>
    <property type="molecule type" value="Genomic_DNA"/>
</dbReference>
<accession>A0A4P6M0N1</accession>
<evidence type="ECO:0000259" key="4">
    <source>
        <dbReference type="PROSITE" id="PS01124"/>
    </source>
</evidence>
<dbReference type="SUPFAM" id="SSF46689">
    <property type="entry name" value="Homeodomain-like"/>
    <property type="match status" value="1"/>
</dbReference>
<sequence length="331" mass="37027">MSIHSHRDLQNNILQNLGFHSVKGNHCTRFANKSRPEDGIFVLYERPGLYSLAAADYTAATSFSLAFESEETVLRFGSFYDGKTLFEIEGITSHSSSPSSFLVREEKIKGRQFWNAGQHCRGIEFALFPAFLKQLKTIDPHASVLDSLSQNRTYHSLPPAVITIFHQLLPIIQTDSLTPLMLEGCLLQCMGILTESIRQGALRAPDVMPSVFLGRKKITFDEFDLSAVQQAKQILTENPANAPTISQLSKQVCLNEQKLKAGFSMCFHMTIGRYLKECRMAKAADLLTSTSLSVREIGLAVGYTSSAAFIKTFRQHYKMTPQKFRCADTPK</sequence>
<dbReference type="PROSITE" id="PS00041">
    <property type="entry name" value="HTH_ARAC_FAMILY_1"/>
    <property type="match status" value="1"/>
</dbReference>
<evidence type="ECO:0000256" key="1">
    <source>
        <dbReference type="ARBA" id="ARBA00023015"/>
    </source>
</evidence>
<dbReference type="KEGG" id="bpro:PMF13cell1_02683"/>
<dbReference type="SMART" id="SM00342">
    <property type="entry name" value="HTH_ARAC"/>
    <property type="match status" value="1"/>
</dbReference>
<dbReference type="InterPro" id="IPR018062">
    <property type="entry name" value="HTH_AraC-typ_CS"/>
</dbReference>
<dbReference type="Pfam" id="PF12833">
    <property type="entry name" value="HTH_18"/>
    <property type="match status" value="1"/>
</dbReference>
<evidence type="ECO:0000256" key="2">
    <source>
        <dbReference type="ARBA" id="ARBA00023125"/>
    </source>
</evidence>
<gene>
    <name evidence="5" type="primary">pchR</name>
    <name evidence="5" type="ORF">PMF13cell1_02683</name>
</gene>
<dbReference type="GO" id="GO:0043565">
    <property type="term" value="F:sequence-specific DNA binding"/>
    <property type="evidence" value="ECO:0007669"/>
    <property type="project" value="InterPro"/>
</dbReference>
<dbReference type="PROSITE" id="PS01124">
    <property type="entry name" value="HTH_ARAC_FAMILY_2"/>
    <property type="match status" value="1"/>
</dbReference>
<dbReference type="PANTHER" id="PTHR47893:SF1">
    <property type="entry name" value="REGULATORY PROTEIN PCHR"/>
    <property type="match status" value="1"/>
</dbReference>
<organism evidence="5 6">
    <name type="scientific">Blautia producta</name>
    <dbReference type="NCBI Taxonomy" id="33035"/>
    <lineage>
        <taxon>Bacteria</taxon>
        <taxon>Bacillati</taxon>
        <taxon>Bacillota</taxon>
        <taxon>Clostridia</taxon>
        <taxon>Lachnospirales</taxon>
        <taxon>Lachnospiraceae</taxon>
        <taxon>Blautia</taxon>
    </lineage>
</organism>
<dbReference type="Proteomes" id="UP000289794">
    <property type="component" value="Chromosome"/>
</dbReference>
<dbReference type="InterPro" id="IPR009057">
    <property type="entry name" value="Homeodomain-like_sf"/>
</dbReference>
<keyword evidence="3" id="KW-0804">Transcription</keyword>
<evidence type="ECO:0000313" key="6">
    <source>
        <dbReference type="Proteomes" id="UP000289794"/>
    </source>
</evidence>
<protein>
    <submittedName>
        <fullName evidence="5">Regulatory protein PchR</fullName>
    </submittedName>
</protein>
<proteinExistence type="predicted"/>
<dbReference type="InterPro" id="IPR020449">
    <property type="entry name" value="Tscrpt_reg_AraC-type_HTH"/>
</dbReference>
<keyword evidence="2" id="KW-0238">DNA-binding</keyword>
<dbReference type="InterPro" id="IPR053142">
    <property type="entry name" value="PchR_regulatory_protein"/>
</dbReference>
<dbReference type="RefSeq" id="WP_165392459.1">
    <property type="nucleotide sequence ID" value="NZ_CP035945.1"/>
</dbReference>
<feature type="domain" description="HTH araC/xylS-type" evidence="4">
    <location>
        <begin position="229"/>
        <end position="327"/>
    </location>
</feature>
<dbReference type="PANTHER" id="PTHR47893">
    <property type="entry name" value="REGULATORY PROTEIN PCHR"/>
    <property type="match status" value="1"/>
</dbReference>
<dbReference type="Gene3D" id="1.10.10.60">
    <property type="entry name" value="Homeodomain-like"/>
    <property type="match status" value="2"/>
</dbReference>
<dbReference type="GO" id="GO:0003700">
    <property type="term" value="F:DNA-binding transcription factor activity"/>
    <property type="evidence" value="ECO:0007669"/>
    <property type="project" value="InterPro"/>
</dbReference>
<name>A0A4P6M0N1_9FIRM</name>
<reference evidence="5 6" key="1">
    <citation type="submission" date="2019-01" db="EMBL/GenBank/DDBJ databases">
        <title>PMF-metabolizing Aryl O-demethylase.</title>
        <authorList>
            <person name="Kim M."/>
        </authorList>
    </citation>
    <scope>NUCLEOTIDE SEQUENCE [LARGE SCALE GENOMIC DNA]</scope>
    <source>
        <strain evidence="5 6">PMF1</strain>
    </source>
</reference>
<evidence type="ECO:0000313" key="5">
    <source>
        <dbReference type="EMBL" id="QBE97130.1"/>
    </source>
</evidence>